<evidence type="ECO:0000313" key="3">
    <source>
        <dbReference type="EMBL" id="VDL64081.1"/>
    </source>
</evidence>
<evidence type="ECO:0000256" key="1">
    <source>
        <dbReference type="ARBA" id="ARBA00006803"/>
    </source>
</evidence>
<organism evidence="5">
    <name type="scientific">Nippostrongylus brasiliensis</name>
    <name type="common">Rat hookworm</name>
    <dbReference type="NCBI Taxonomy" id="27835"/>
    <lineage>
        <taxon>Eukaryota</taxon>
        <taxon>Metazoa</taxon>
        <taxon>Ecdysozoa</taxon>
        <taxon>Nematoda</taxon>
        <taxon>Chromadorea</taxon>
        <taxon>Rhabditida</taxon>
        <taxon>Rhabditina</taxon>
        <taxon>Rhabditomorpha</taxon>
        <taxon>Strongyloidea</taxon>
        <taxon>Heligmosomidae</taxon>
        <taxon>Nippostrongylus</taxon>
    </lineage>
</organism>
<protein>
    <submittedName>
        <fullName evidence="5">G protein-coupled receptor</fullName>
    </submittedName>
</protein>
<feature type="transmembrane region" description="Helical" evidence="2">
    <location>
        <begin position="126"/>
        <end position="144"/>
    </location>
</feature>
<comment type="similarity">
    <text evidence="1">Belongs to the nematode receptor-like protein sre family.</text>
</comment>
<dbReference type="OMA" id="TSAWRIY"/>
<dbReference type="PANTHER" id="PTHR23128:SF132">
    <property type="entry name" value="SERPENTINE RECEPTOR, CLASS E (EPSILON)-RELATED"/>
    <property type="match status" value="1"/>
</dbReference>
<accession>A0A0N4XEJ4</accession>
<dbReference type="WBParaSite" id="NBR_0000094601-mRNA-1">
    <property type="protein sequence ID" value="NBR_0000094601-mRNA-1"/>
    <property type="gene ID" value="NBR_0000094601"/>
</dbReference>
<dbReference type="GO" id="GO:0007606">
    <property type="term" value="P:sensory perception of chemical stimulus"/>
    <property type="evidence" value="ECO:0007669"/>
    <property type="project" value="InterPro"/>
</dbReference>
<keyword evidence="4" id="KW-1185">Reference proteome</keyword>
<sequence>MNALLSVPPSTVRTVLHCFLYFEFSIHIVGFVVSAVFLVVFSRLRTIHVNLIWILDSFVLAFCITSAWRIYYCITLLVLDVDAGNPALLLGTDMRDTCGLHLLLLAGERLLATVRSRTYEKENHPFQILAVVLSTWIFSYLVVISLRDQVFTNFLAAFIFLLIYGISIALMFYVRKTNLNIWKSNRGKLLVSQNYQVHENVRSARFLYKCFVVFAGQTFIGWCCLVVYLIFKRVYQVPILEKVFGFAFDIMLASQTTALPLTIVKYSDKLCMQFRRTVADIHFYFRPNTGPKGEQRSHHLVDLEGRNLRIETREETKTYFDLFKTAWS</sequence>
<dbReference type="InterPro" id="IPR004151">
    <property type="entry name" value="7TM_GPCR_serpentine_rcpt_Sre"/>
</dbReference>
<dbReference type="Proteomes" id="UP000271162">
    <property type="component" value="Unassembled WGS sequence"/>
</dbReference>
<feature type="transmembrane region" description="Helical" evidence="2">
    <location>
        <begin position="206"/>
        <end position="231"/>
    </location>
</feature>
<dbReference type="GO" id="GO:0016020">
    <property type="term" value="C:membrane"/>
    <property type="evidence" value="ECO:0007669"/>
    <property type="project" value="InterPro"/>
</dbReference>
<feature type="transmembrane region" description="Helical" evidence="2">
    <location>
        <begin position="150"/>
        <end position="174"/>
    </location>
</feature>
<reference evidence="5" key="1">
    <citation type="submission" date="2017-02" db="UniProtKB">
        <authorList>
            <consortium name="WormBaseParasite"/>
        </authorList>
    </citation>
    <scope>IDENTIFICATION</scope>
</reference>
<proteinExistence type="inferred from homology"/>
<dbReference type="STRING" id="27835.A0A0N4XEJ4"/>
<dbReference type="PANTHER" id="PTHR23128">
    <property type="entry name" value="SERPENTINE RECEPTOR, CLASS E (EPSILON)-RELATED"/>
    <property type="match status" value="1"/>
</dbReference>
<dbReference type="Pfam" id="PF03125">
    <property type="entry name" value="Sre"/>
    <property type="match status" value="1"/>
</dbReference>
<feature type="transmembrane region" description="Helical" evidence="2">
    <location>
        <begin position="53"/>
        <end position="79"/>
    </location>
</feature>
<gene>
    <name evidence="3" type="ORF">NBR_LOCUS947</name>
</gene>
<name>A0A0N4XEJ4_NIPBR</name>
<keyword evidence="2" id="KW-0812">Transmembrane</keyword>
<evidence type="ECO:0000256" key="2">
    <source>
        <dbReference type="SAM" id="Phobius"/>
    </source>
</evidence>
<dbReference type="AlphaFoldDB" id="A0A0N4XEJ4"/>
<evidence type="ECO:0000313" key="4">
    <source>
        <dbReference type="Proteomes" id="UP000271162"/>
    </source>
</evidence>
<keyword evidence="2" id="KW-0472">Membrane</keyword>
<evidence type="ECO:0000313" key="5">
    <source>
        <dbReference type="WBParaSite" id="NBR_0000094601-mRNA-1"/>
    </source>
</evidence>
<feature type="transmembrane region" description="Helical" evidence="2">
    <location>
        <begin position="20"/>
        <end position="41"/>
    </location>
</feature>
<dbReference type="EMBL" id="UYSL01000585">
    <property type="protein sequence ID" value="VDL64081.1"/>
    <property type="molecule type" value="Genomic_DNA"/>
</dbReference>
<keyword evidence="2" id="KW-1133">Transmembrane helix</keyword>
<reference evidence="3 4" key="2">
    <citation type="submission" date="2018-11" db="EMBL/GenBank/DDBJ databases">
        <authorList>
            <consortium name="Pathogen Informatics"/>
        </authorList>
    </citation>
    <scope>NUCLEOTIDE SEQUENCE [LARGE SCALE GENOMIC DNA]</scope>
</reference>